<organism evidence="1 2">
    <name type="scientific">Aminobacterium colombiense (strain DSM 12261 / ALA-1)</name>
    <dbReference type="NCBI Taxonomy" id="572547"/>
    <lineage>
        <taxon>Bacteria</taxon>
        <taxon>Thermotogati</taxon>
        <taxon>Synergistota</taxon>
        <taxon>Synergistia</taxon>
        <taxon>Synergistales</taxon>
        <taxon>Aminobacteriaceae</taxon>
        <taxon>Aminobacterium</taxon>
    </lineage>
</organism>
<keyword evidence="2" id="KW-1185">Reference proteome</keyword>
<reference evidence="1 2" key="1">
    <citation type="journal article" date="2010" name="Stand. Genomic Sci.">
        <title>Complete genome sequence of Aminobacterium colombiense type strain (ALA-1).</title>
        <authorList>
            <person name="Chertkov O."/>
            <person name="Sikorski J."/>
            <person name="Brambilla E."/>
            <person name="Lapidus A."/>
            <person name="Copeland A."/>
            <person name="Glavina Del Rio T."/>
            <person name="Nolan M."/>
            <person name="Lucas S."/>
            <person name="Tice H."/>
            <person name="Cheng J.F."/>
            <person name="Han C."/>
            <person name="Detter J.C."/>
            <person name="Bruce D."/>
            <person name="Tapia R."/>
            <person name="Goodwin L."/>
            <person name="Pitluck S."/>
            <person name="Liolios K."/>
            <person name="Ivanova N."/>
            <person name="Mavromatis K."/>
            <person name="Ovchinnikova G."/>
            <person name="Pati A."/>
            <person name="Chen A."/>
            <person name="Palaniappan K."/>
            <person name="Land M."/>
            <person name="Hauser L."/>
            <person name="Chang Y.J."/>
            <person name="Jeffries C.D."/>
            <person name="Spring S."/>
            <person name="Rohde M."/>
            <person name="Goker M."/>
            <person name="Bristow J."/>
            <person name="Eisen J.A."/>
            <person name="Markowitz V."/>
            <person name="Hugenholtz P."/>
            <person name="Kyrpides N.C."/>
            <person name="Klenk H.P."/>
        </authorList>
    </citation>
    <scope>NUCLEOTIDE SEQUENCE [LARGE SCALE GENOMIC DNA]</scope>
    <source>
        <strain evidence="2">DSM 12261 / ALA-1</strain>
    </source>
</reference>
<dbReference type="KEGG" id="aco:Amico_1106"/>
<dbReference type="eggNOG" id="COG3499">
    <property type="taxonomic scope" value="Bacteria"/>
</dbReference>
<dbReference type="AlphaFoldDB" id="D5EF98"/>
<sequence>MIGYLGDVVFETSADKVRTPENFQRQGDARFGTHEVAGQKPVLEFMGPGLDSVTMTISLRASLGVNPRGEIGRLRDMRDDGIYAPLILAGRPLGTFVIESINETWSQIDNHGHLLRATVDLTLREYVEE</sequence>
<dbReference type="OrthoDB" id="5504at2"/>
<dbReference type="STRING" id="572547.Amico_1106"/>
<dbReference type="Pfam" id="PF06995">
    <property type="entry name" value="Phage_P2_GpU"/>
    <property type="match status" value="1"/>
</dbReference>
<dbReference type="Proteomes" id="UP000002366">
    <property type="component" value="Chromosome"/>
</dbReference>
<dbReference type="RefSeq" id="WP_013048493.1">
    <property type="nucleotide sequence ID" value="NC_014011.1"/>
</dbReference>
<evidence type="ECO:0000313" key="1">
    <source>
        <dbReference type="EMBL" id="ADE57230.1"/>
    </source>
</evidence>
<accession>D5EF98</accession>
<evidence type="ECO:0000313" key="2">
    <source>
        <dbReference type="Proteomes" id="UP000002366"/>
    </source>
</evidence>
<dbReference type="EMBL" id="CP001997">
    <property type="protein sequence ID" value="ADE57230.1"/>
    <property type="molecule type" value="Genomic_DNA"/>
</dbReference>
<evidence type="ECO:0008006" key="3">
    <source>
        <dbReference type="Google" id="ProtNLM"/>
    </source>
</evidence>
<dbReference type="InterPro" id="IPR009734">
    <property type="entry name" value="Myoviridae_GpU"/>
</dbReference>
<protein>
    <recommendedName>
        <fullName evidence="3">P2 GpU family protein</fullName>
    </recommendedName>
</protein>
<gene>
    <name evidence="1" type="ordered locus">Amico_1106</name>
</gene>
<dbReference type="HOGENOM" id="CLU_126007_0_0_0"/>
<name>D5EF98_AMICL</name>
<proteinExistence type="predicted"/>